<dbReference type="SUPFAM" id="SSF110849">
    <property type="entry name" value="ParB/Sulfiredoxin"/>
    <property type="match status" value="1"/>
</dbReference>
<evidence type="ECO:0000256" key="1">
    <source>
        <dbReference type="SAM" id="Coils"/>
    </source>
</evidence>
<gene>
    <name evidence="4" type="ORF">IEI95_026240</name>
</gene>
<comment type="caution">
    <text evidence="4">The sequence shown here is derived from an EMBL/GenBank/DDBJ whole genome shotgun (WGS) entry which is preliminary data.</text>
</comment>
<accession>A0AAE2UXD6</accession>
<dbReference type="GO" id="GO:0007059">
    <property type="term" value="P:chromosome segregation"/>
    <property type="evidence" value="ECO:0007669"/>
    <property type="project" value="TreeGrafter"/>
</dbReference>
<evidence type="ECO:0000259" key="3">
    <source>
        <dbReference type="SMART" id="SM00470"/>
    </source>
</evidence>
<dbReference type="EMBL" id="JACXXJ020000005">
    <property type="protein sequence ID" value="MBF2717710.1"/>
    <property type="molecule type" value="Genomic_DNA"/>
</dbReference>
<dbReference type="CDD" id="cd16406">
    <property type="entry name" value="ParB_N_like"/>
    <property type="match status" value="1"/>
</dbReference>
<feature type="region of interest" description="Disordered" evidence="2">
    <location>
        <begin position="467"/>
        <end position="491"/>
    </location>
</feature>
<feature type="compositionally biased region" description="Acidic residues" evidence="2">
    <location>
        <begin position="756"/>
        <end position="773"/>
    </location>
</feature>
<proteinExistence type="predicted"/>
<feature type="domain" description="ParB-like N-terminal" evidence="3">
    <location>
        <begin position="62"/>
        <end position="164"/>
    </location>
</feature>
<organism evidence="4 5">
    <name type="scientific">Agrobacterium vitis</name>
    <name type="common">Rhizobium vitis</name>
    <dbReference type="NCBI Taxonomy" id="373"/>
    <lineage>
        <taxon>Bacteria</taxon>
        <taxon>Pseudomonadati</taxon>
        <taxon>Pseudomonadota</taxon>
        <taxon>Alphaproteobacteria</taxon>
        <taxon>Hyphomicrobiales</taxon>
        <taxon>Rhizobiaceae</taxon>
        <taxon>Rhizobium/Agrobacterium group</taxon>
        <taxon>Agrobacterium</taxon>
    </lineage>
</organism>
<evidence type="ECO:0000256" key="2">
    <source>
        <dbReference type="SAM" id="MobiDB-lite"/>
    </source>
</evidence>
<dbReference type="InterPro" id="IPR036086">
    <property type="entry name" value="ParB/Sulfiredoxin_sf"/>
</dbReference>
<dbReference type="Pfam" id="PF02195">
    <property type="entry name" value="ParB_N"/>
    <property type="match status" value="1"/>
</dbReference>
<protein>
    <submittedName>
        <fullName evidence="4">ParB N-terminal domain-containing protein</fullName>
    </submittedName>
</protein>
<feature type="compositionally biased region" description="Acidic residues" evidence="2">
    <location>
        <begin position="716"/>
        <end position="736"/>
    </location>
</feature>
<dbReference type="PANTHER" id="PTHR33375:SF7">
    <property type="entry name" value="CHROMOSOME 2-PARTITIONING PROTEIN PARB-RELATED"/>
    <property type="match status" value="1"/>
</dbReference>
<dbReference type="Gene3D" id="3.90.1530.30">
    <property type="match status" value="1"/>
</dbReference>
<feature type="region of interest" description="Disordered" evidence="2">
    <location>
        <begin position="710"/>
        <end position="809"/>
    </location>
</feature>
<dbReference type="AlphaFoldDB" id="A0AAE2UXD6"/>
<dbReference type="InterPro" id="IPR003115">
    <property type="entry name" value="ParB_N"/>
</dbReference>
<sequence>MARTAKKTKAVTVATVENAAADAEIRSVGEVVADLVAALPAPEPETVVTAEPVAEAATGTEIFIPLNKLKRSPRNARKTPHSEETVETYAASIAAKGILQNLVVEPELDVDGKPTGFYFVTIGEGRRLAQMLRAKRKEIRKTEPIRCVIDMANDPFEISLDENVTRSDLSNADMVEAFLQLSQDRGWSAADIAVRFGVSEHVVRQRLKLGAVSPKMMQVYREGGLNLEQLQAFAITDDHARQEEVFENLHYNREARIIRRDLTASNVPATERRAVFVGAEAYTQAGGAIIRDLFTEDRGGYYDDPALLDRLVLEKLEGIAAAIRAEGWKWTEASIDFPHAHGMSRFYPHAVELSEEDEAAYAGAREEFDRLTAEWENTEEDLPADVDQRFAELEEEMERIDATREGYETDEIARGGVFVTLNHDGIARIERGFIRAEDEAPEPEPQEDENASAETVIDGVRVNADGEIIEDGCSPDPDSGVDDEPEGDAGQPISDILTRDLTAHRTLGLRLALGEQPEIALIAVTHALAAQIFYRDANAHALEIRPTSIQLGGHADGIEDMAAAKMLADRHAGWASDMPHNVADLWDFIAGLDPVSVMALFAHCASLAVNALKLPWEQNKRRAHATADKLATALELDMSQHWTPTVRSYLGRVTKAHILEAVVVGVGYGAAERIKDKKKQEMAEKAEQLLAGSGWLPPLLRTEPPAWLDEPQQAEAEAEAETVADAPETIEPEDIAADAAEPAMPEPEASEPFGPDAEEIVAIDEAEFAEPEEAPTLVDVPDPDAPEPEEIAPDMEDVEDGAAFYEAAE</sequence>
<feature type="compositionally biased region" description="Low complexity" evidence="2">
    <location>
        <begin position="737"/>
        <end position="752"/>
    </location>
</feature>
<feature type="compositionally biased region" description="Acidic residues" evidence="2">
    <location>
        <begin position="781"/>
        <end position="800"/>
    </location>
</feature>
<dbReference type="PANTHER" id="PTHR33375">
    <property type="entry name" value="CHROMOSOME-PARTITIONING PROTEIN PARB-RELATED"/>
    <property type="match status" value="1"/>
</dbReference>
<feature type="coiled-coil region" evidence="1">
    <location>
        <begin position="354"/>
        <end position="410"/>
    </location>
</feature>
<dbReference type="Gene3D" id="1.10.10.2830">
    <property type="match status" value="1"/>
</dbReference>
<dbReference type="RefSeq" id="WP_194417198.1">
    <property type="nucleotide sequence ID" value="NZ_JACXXJ020000005.1"/>
</dbReference>
<dbReference type="SMART" id="SM00470">
    <property type="entry name" value="ParB"/>
    <property type="match status" value="1"/>
</dbReference>
<dbReference type="Proteomes" id="UP000655037">
    <property type="component" value="Unassembled WGS sequence"/>
</dbReference>
<dbReference type="SUPFAM" id="SSF109709">
    <property type="entry name" value="KorB DNA-binding domain-like"/>
    <property type="match status" value="1"/>
</dbReference>
<reference evidence="4" key="1">
    <citation type="submission" date="2020-11" db="EMBL/GenBank/DDBJ databases">
        <title>Agrobacterium vitis strain K377 genome.</title>
        <authorList>
            <person name="Xi H."/>
        </authorList>
    </citation>
    <scope>NUCLEOTIDE SEQUENCE</scope>
    <source>
        <strain evidence="4">K377</strain>
    </source>
</reference>
<name>A0AAE2UXD6_AGRVI</name>
<dbReference type="GO" id="GO:0005694">
    <property type="term" value="C:chromosome"/>
    <property type="evidence" value="ECO:0007669"/>
    <property type="project" value="TreeGrafter"/>
</dbReference>
<keyword evidence="1" id="KW-0175">Coiled coil</keyword>
<dbReference type="InterPro" id="IPR050336">
    <property type="entry name" value="Chromosome_partition/occlusion"/>
</dbReference>
<evidence type="ECO:0000313" key="5">
    <source>
        <dbReference type="Proteomes" id="UP000655037"/>
    </source>
</evidence>
<evidence type="ECO:0000313" key="4">
    <source>
        <dbReference type="EMBL" id="MBF2717710.1"/>
    </source>
</evidence>